<dbReference type="WBParaSite" id="PSU_v2.g12478.t1">
    <property type="protein sequence ID" value="PSU_v2.g12478.t1"/>
    <property type="gene ID" value="PSU_v2.g12478"/>
</dbReference>
<keyword evidence="3" id="KW-1185">Reference proteome</keyword>
<evidence type="ECO:0000256" key="2">
    <source>
        <dbReference type="SAM" id="Phobius"/>
    </source>
</evidence>
<feature type="compositionally biased region" description="Polar residues" evidence="1">
    <location>
        <begin position="161"/>
        <end position="171"/>
    </location>
</feature>
<name>A0A914XZT9_9BILA</name>
<evidence type="ECO:0000313" key="3">
    <source>
        <dbReference type="Proteomes" id="UP000887577"/>
    </source>
</evidence>
<keyword evidence="2" id="KW-1133">Transmembrane helix</keyword>
<proteinExistence type="predicted"/>
<organism evidence="3 4">
    <name type="scientific">Panagrolaimus superbus</name>
    <dbReference type="NCBI Taxonomy" id="310955"/>
    <lineage>
        <taxon>Eukaryota</taxon>
        <taxon>Metazoa</taxon>
        <taxon>Ecdysozoa</taxon>
        <taxon>Nematoda</taxon>
        <taxon>Chromadorea</taxon>
        <taxon>Rhabditida</taxon>
        <taxon>Tylenchina</taxon>
        <taxon>Panagrolaimomorpha</taxon>
        <taxon>Panagrolaimoidea</taxon>
        <taxon>Panagrolaimidae</taxon>
        <taxon>Panagrolaimus</taxon>
    </lineage>
</organism>
<evidence type="ECO:0000313" key="4">
    <source>
        <dbReference type="WBParaSite" id="PSU_v2.g12478.t1"/>
    </source>
</evidence>
<dbReference type="Proteomes" id="UP000887577">
    <property type="component" value="Unplaced"/>
</dbReference>
<feature type="region of interest" description="Disordered" evidence="1">
    <location>
        <begin position="150"/>
        <end position="171"/>
    </location>
</feature>
<reference evidence="4" key="1">
    <citation type="submission" date="2022-11" db="UniProtKB">
        <authorList>
            <consortium name="WormBaseParasite"/>
        </authorList>
    </citation>
    <scope>IDENTIFICATION</scope>
</reference>
<feature type="transmembrane region" description="Helical" evidence="2">
    <location>
        <begin position="47"/>
        <end position="70"/>
    </location>
</feature>
<keyword evidence="2" id="KW-0812">Transmembrane</keyword>
<dbReference type="AlphaFoldDB" id="A0A914XZT9"/>
<sequence length="171" mass="19160">MTKHHEFPPIYIDYISSADWRSEVLDSWNTKTYDFGSEDWFLAKISYLWIICIGVTIFAVFIAIITGLVMNWARKAQIKLEVAVEALLASSCTNPEHQLRRSALLNACGFPSVELNDTNITTVGSLQDDTNGMQTVNEYDVLAEQIRRVQAAPTPEKSDKSASNSTQSSKH</sequence>
<accession>A0A914XZT9</accession>
<protein>
    <submittedName>
        <fullName evidence="4">Uncharacterized protein</fullName>
    </submittedName>
</protein>
<evidence type="ECO:0000256" key="1">
    <source>
        <dbReference type="SAM" id="MobiDB-lite"/>
    </source>
</evidence>
<keyword evidence="2" id="KW-0472">Membrane</keyword>